<comment type="caution">
    <text evidence="3">The sequence shown here is derived from an EMBL/GenBank/DDBJ whole genome shotgun (WGS) entry which is preliminary data.</text>
</comment>
<evidence type="ECO:0000313" key="3">
    <source>
        <dbReference type="EMBL" id="MCA0152450.1"/>
    </source>
</evidence>
<sequence length="180" mass="21002">MVGNDIIDLNEASRASNWQRPRFLDKLFSEQEQAYINSAENAFKMVWRLWSMKEASYKLYTQIAPIRFYNPKAFQCTINKDLGTVKYKNFYCFVQSKITSNYIISEARLKKQKLNSEIIEFVSLGYSRQSDELKAKLIDSLGSKFRLEKNVFDVPILSNGKELFHVSLSHHGRYGSYVRA</sequence>
<accession>A0ABS7XZB1</accession>
<dbReference type="Proteomes" id="UP001198402">
    <property type="component" value="Unassembled WGS sequence"/>
</dbReference>
<evidence type="ECO:0000259" key="2">
    <source>
        <dbReference type="Pfam" id="PF01648"/>
    </source>
</evidence>
<dbReference type="InterPro" id="IPR037143">
    <property type="entry name" value="4-PPantetheinyl_Trfase_dom_sf"/>
</dbReference>
<organism evidence="3 4">
    <name type="scientific">Winogradskyella vincentii</name>
    <dbReference type="NCBI Taxonomy" id="2877122"/>
    <lineage>
        <taxon>Bacteria</taxon>
        <taxon>Pseudomonadati</taxon>
        <taxon>Bacteroidota</taxon>
        <taxon>Flavobacteriia</taxon>
        <taxon>Flavobacteriales</taxon>
        <taxon>Flavobacteriaceae</taxon>
        <taxon>Winogradskyella</taxon>
    </lineage>
</organism>
<proteinExistence type="predicted"/>
<keyword evidence="4" id="KW-1185">Reference proteome</keyword>
<reference evidence="4" key="1">
    <citation type="submission" date="2023-07" db="EMBL/GenBank/DDBJ databases">
        <authorList>
            <person name="Yue Y."/>
        </authorList>
    </citation>
    <scope>NUCLEOTIDE SEQUENCE [LARGE SCALE GENOMIC DNA]</scope>
    <source>
        <strain evidence="4">2Y89</strain>
    </source>
</reference>
<dbReference type="Pfam" id="PF01648">
    <property type="entry name" value="ACPS"/>
    <property type="match status" value="1"/>
</dbReference>
<gene>
    <name evidence="3" type="ORF">LBV24_04430</name>
</gene>
<dbReference type="InterPro" id="IPR008278">
    <property type="entry name" value="4-PPantetheinyl_Trfase_dom"/>
</dbReference>
<dbReference type="SUPFAM" id="SSF56214">
    <property type="entry name" value="4'-phosphopantetheinyl transferase"/>
    <property type="match status" value="1"/>
</dbReference>
<dbReference type="RefSeq" id="WP_224477385.1">
    <property type="nucleotide sequence ID" value="NZ_JAIUJS010000002.1"/>
</dbReference>
<evidence type="ECO:0000256" key="1">
    <source>
        <dbReference type="ARBA" id="ARBA00022679"/>
    </source>
</evidence>
<dbReference type="GO" id="GO:0016740">
    <property type="term" value="F:transferase activity"/>
    <property type="evidence" value="ECO:0007669"/>
    <property type="project" value="UniProtKB-KW"/>
</dbReference>
<evidence type="ECO:0000313" key="4">
    <source>
        <dbReference type="Proteomes" id="UP001198402"/>
    </source>
</evidence>
<dbReference type="EMBL" id="JAIUJS010000002">
    <property type="protein sequence ID" value="MCA0152450.1"/>
    <property type="molecule type" value="Genomic_DNA"/>
</dbReference>
<name>A0ABS7XZB1_9FLAO</name>
<dbReference type="Gene3D" id="3.90.470.20">
    <property type="entry name" value="4'-phosphopantetheinyl transferase domain"/>
    <property type="match status" value="1"/>
</dbReference>
<keyword evidence="1 3" id="KW-0808">Transferase</keyword>
<protein>
    <submittedName>
        <fullName evidence="3">4'-phosphopantetheinyl transferase superfamily protein</fullName>
    </submittedName>
</protein>
<feature type="domain" description="4'-phosphopantetheinyl transferase" evidence="2">
    <location>
        <begin position="2"/>
        <end position="61"/>
    </location>
</feature>